<dbReference type="InterPro" id="IPR016186">
    <property type="entry name" value="C-type_lectin-like/link_sf"/>
</dbReference>
<dbReference type="PROSITE" id="PS50041">
    <property type="entry name" value="C_TYPE_LECTIN_2"/>
    <property type="match status" value="1"/>
</dbReference>
<feature type="domain" description="C-type lectin" evidence="2">
    <location>
        <begin position="36"/>
        <end position="117"/>
    </location>
</feature>
<name>A0AAV4GMB3_9GAST</name>
<dbReference type="CDD" id="cd00037">
    <property type="entry name" value="CLECT"/>
    <property type="match status" value="1"/>
</dbReference>
<evidence type="ECO:0000313" key="3">
    <source>
        <dbReference type="EMBL" id="GFR86215.1"/>
    </source>
</evidence>
<dbReference type="SUPFAM" id="SSF56436">
    <property type="entry name" value="C-type lectin-like"/>
    <property type="match status" value="1"/>
</dbReference>
<keyword evidence="3" id="KW-0675">Receptor</keyword>
<dbReference type="InterPro" id="IPR016187">
    <property type="entry name" value="CTDL_fold"/>
</dbReference>
<dbReference type="AlphaFoldDB" id="A0AAV4GMB3"/>
<feature type="chain" id="PRO_5043584998" evidence="1">
    <location>
        <begin position="24"/>
        <end position="128"/>
    </location>
</feature>
<dbReference type="InterPro" id="IPR001304">
    <property type="entry name" value="C-type_lectin-like"/>
</dbReference>
<feature type="signal peptide" evidence="1">
    <location>
        <begin position="1"/>
        <end position="23"/>
    </location>
</feature>
<keyword evidence="4" id="KW-1185">Reference proteome</keyword>
<evidence type="ECO:0000259" key="2">
    <source>
        <dbReference type="PROSITE" id="PS50041"/>
    </source>
</evidence>
<comment type="caution">
    <text evidence="3">The sequence shown here is derived from an EMBL/GenBank/DDBJ whole genome shotgun (WGS) entry which is preliminary data.</text>
</comment>
<keyword evidence="1" id="KW-0732">Signal</keyword>
<accession>A0AAV4GMB3</accession>
<proteinExistence type="predicted"/>
<dbReference type="Pfam" id="PF00059">
    <property type="entry name" value="Lectin_C"/>
    <property type="match status" value="1"/>
</dbReference>
<evidence type="ECO:0000313" key="4">
    <source>
        <dbReference type="Proteomes" id="UP000762676"/>
    </source>
</evidence>
<reference evidence="3 4" key="1">
    <citation type="journal article" date="2021" name="Elife">
        <title>Chloroplast acquisition without the gene transfer in kleptoplastic sea slugs, Plakobranchus ocellatus.</title>
        <authorList>
            <person name="Maeda T."/>
            <person name="Takahashi S."/>
            <person name="Yoshida T."/>
            <person name="Shimamura S."/>
            <person name="Takaki Y."/>
            <person name="Nagai Y."/>
            <person name="Toyoda A."/>
            <person name="Suzuki Y."/>
            <person name="Arimoto A."/>
            <person name="Ishii H."/>
            <person name="Satoh N."/>
            <person name="Nishiyama T."/>
            <person name="Hasebe M."/>
            <person name="Maruyama T."/>
            <person name="Minagawa J."/>
            <person name="Obokata J."/>
            <person name="Shigenobu S."/>
        </authorList>
    </citation>
    <scope>NUCLEOTIDE SEQUENCE [LARGE SCALE GENOMIC DNA]</scope>
</reference>
<sequence length="128" mass="14825">MAALQKTFIAAASLLIFIASATSKFTCGRQWVKSTESRSCLRFEMYLRSWDQARIECQALGGDLVKIENSKMNKFIYQFIESSFGRVLIHMRMHAVRLTPWIGLHNTSGTGEFNWLDERKKVRVYLLK</sequence>
<organism evidence="3 4">
    <name type="scientific">Elysia marginata</name>
    <dbReference type="NCBI Taxonomy" id="1093978"/>
    <lineage>
        <taxon>Eukaryota</taxon>
        <taxon>Metazoa</taxon>
        <taxon>Spiralia</taxon>
        <taxon>Lophotrochozoa</taxon>
        <taxon>Mollusca</taxon>
        <taxon>Gastropoda</taxon>
        <taxon>Heterobranchia</taxon>
        <taxon>Euthyneura</taxon>
        <taxon>Panpulmonata</taxon>
        <taxon>Sacoglossa</taxon>
        <taxon>Placobranchoidea</taxon>
        <taxon>Plakobranchidae</taxon>
        <taxon>Elysia</taxon>
    </lineage>
</organism>
<gene>
    <name evidence="3" type="ORF">ElyMa_006047200</name>
</gene>
<evidence type="ECO:0000256" key="1">
    <source>
        <dbReference type="SAM" id="SignalP"/>
    </source>
</evidence>
<protein>
    <submittedName>
        <fullName evidence="3">Immune-related, lectin receptor 3</fullName>
    </submittedName>
</protein>
<dbReference type="Gene3D" id="3.10.100.10">
    <property type="entry name" value="Mannose-Binding Protein A, subunit A"/>
    <property type="match status" value="1"/>
</dbReference>
<dbReference type="EMBL" id="BMAT01012114">
    <property type="protein sequence ID" value="GFR86215.1"/>
    <property type="molecule type" value="Genomic_DNA"/>
</dbReference>
<dbReference type="Proteomes" id="UP000762676">
    <property type="component" value="Unassembled WGS sequence"/>
</dbReference>